<gene>
    <name evidence="1" type="ORF">B5M42_15035</name>
</gene>
<accession>A0A4Y8PYJ6</accession>
<dbReference type="AlphaFoldDB" id="A0A4Y8PYJ6"/>
<dbReference type="EMBL" id="MYFO01000019">
    <property type="protein sequence ID" value="TFE86399.1"/>
    <property type="molecule type" value="Genomic_DNA"/>
</dbReference>
<evidence type="ECO:0000313" key="1">
    <source>
        <dbReference type="EMBL" id="TFE86399.1"/>
    </source>
</evidence>
<keyword evidence="2" id="KW-1185">Reference proteome</keyword>
<organism evidence="1 2">
    <name type="scientific">Paenibacillus athensensis</name>
    <dbReference type="NCBI Taxonomy" id="1967502"/>
    <lineage>
        <taxon>Bacteria</taxon>
        <taxon>Bacillati</taxon>
        <taxon>Bacillota</taxon>
        <taxon>Bacilli</taxon>
        <taxon>Bacillales</taxon>
        <taxon>Paenibacillaceae</taxon>
        <taxon>Paenibacillus</taxon>
    </lineage>
</organism>
<sequence>MNGLPAWMAEAFRNRFDSLCQHIHENPKQQAEWRLVDVSFERLRKTMSDEQRRWFLEWDALMGFQTSKEKEELYLHGFMDGIQVYACLGERNCRTYAVNLSGNAGPSE</sequence>
<dbReference type="Proteomes" id="UP000298246">
    <property type="component" value="Unassembled WGS sequence"/>
</dbReference>
<reference evidence="1 2" key="1">
    <citation type="submission" date="2017-03" db="EMBL/GenBank/DDBJ databases">
        <title>Isolation of Levoglucosan Utilizing Bacteria.</title>
        <authorList>
            <person name="Arya A.S."/>
        </authorList>
    </citation>
    <scope>NUCLEOTIDE SEQUENCE [LARGE SCALE GENOMIC DNA]</scope>
    <source>
        <strain evidence="1 2">MEC069</strain>
    </source>
</reference>
<evidence type="ECO:0000313" key="2">
    <source>
        <dbReference type="Proteomes" id="UP000298246"/>
    </source>
</evidence>
<comment type="caution">
    <text evidence="1">The sequence shown here is derived from an EMBL/GenBank/DDBJ whole genome shotgun (WGS) entry which is preliminary data.</text>
</comment>
<name>A0A4Y8PYJ6_9BACL</name>
<proteinExistence type="predicted"/>
<protein>
    <submittedName>
        <fullName evidence="1">Uncharacterized protein</fullName>
    </submittedName>
</protein>
<dbReference type="RefSeq" id="WP_134754242.1">
    <property type="nucleotide sequence ID" value="NZ_MYFO02000014.1"/>
</dbReference>
<dbReference type="OrthoDB" id="2621365at2"/>